<organism evidence="2 3">
    <name type="scientific">Brevibacillus ruminantium</name>
    <dbReference type="NCBI Taxonomy" id="2950604"/>
    <lineage>
        <taxon>Bacteria</taxon>
        <taxon>Bacillati</taxon>
        <taxon>Bacillota</taxon>
        <taxon>Bacilli</taxon>
        <taxon>Bacillales</taxon>
        <taxon>Paenibacillaceae</taxon>
        <taxon>Brevibacillus</taxon>
    </lineage>
</organism>
<reference evidence="2" key="1">
    <citation type="submission" date="2022-06" db="EMBL/GenBank/DDBJ databases">
        <title>Genome sequencing of Brevibacillus sp. BB3-R1.</title>
        <authorList>
            <person name="Heo J."/>
            <person name="Lee D."/>
            <person name="Won M."/>
            <person name="Han B.-H."/>
            <person name="Hong S.-B."/>
            <person name="Kwon S.-W."/>
        </authorList>
    </citation>
    <scope>NUCLEOTIDE SEQUENCE</scope>
    <source>
        <strain evidence="2">BB3-R1</strain>
    </source>
</reference>
<evidence type="ECO:0000256" key="1">
    <source>
        <dbReference type="SAM" id="SignalP"/>
    </source>
</evidence>
<dbReference type="EMBL" id="CP098755">
    <property type="protein sequence ID" value="USG65157.1"/>
    <property type="molecule type" value="Genomic_DNA"/>
</dbReference>
<accession>A0ABY4WDA2</accession>
<keyword evidence="3" id="KW-1185">Reference proteome</keyword>
<feature type="signal peptide" evidence="1">
    <location>
        <begin position="1"/>
        <end position="25"/>
    </location>
</feature>
<evidence type="ECO:0000313" key="3">
    <source>
        <dbReference type="Proteomes" id="UP001056500"/>
    </source>
</evidence>
<proteinExistence type="predicted"/>
<sequence length="223" mass="25104">MRCKWVVSYLTFLTVVMMFVGAVSAASPVATSPVSNYQNQVQIPDNIKTLDELVKYLRSKGIIKTDNDILDYMKSNKQVILKLSPNLIDYGFTYRLYAETNTPTRSDGLVKVTHDYGVKEVKIWVVPFSITNNSDQTLEISKENFALVPKSIPEGKELEVLAIEPEYIMDSAKGNVLGNFKLPPNNEVRLNAVFYVFPTTSEQNVNLRVYDGKDHTDVGIAKQ</sequence>
<feature type="chain" id="PRO_5046879607" evidence="1">
    <location>
        <begin position="26"/>
        <end position="223"/>
    </location>
</feature>
<dbReference type="Proteomes" id="UP001056500">
    <property type="component" value="Chromosome"/>
</dbReference>
<name>A0ABY4WDA2_9BACL</name>
<protein>
    <submittedName>
        <fullName evidence="2">Uncharacterized protein</fullName>
    </submittedName>
</protein>
<dbReference type="RefSeq" id="WP_251872261.1">
    <property type="nucleotide sequence ID" value="NZ_CP098755.1"/>
</dbReference>
<keyword evidence="1" id="KW-0732">Signal</keyword>
<gene>
    <name evidence="2" type="ORF">NDK47_24040</name>
</gene>
<evidence type="ECO:0000313" key="2">
    <source>
        <dbReference type="EMBL" id="USG65157.1"/>
    </source>
</evidence>